<comment type="caution">
    <text evidence="3">The sequence shown here is derived from an EMBL/GenBank/DDBJ whole genome shotgun (WGS) entry which is preliminary data.</text>
</comment>
<dbReference type="PROSITE" id="PS51674">
    <property type="entry name" value="4FE4S_WBL"/>
    <property type="match status" value="1"/>
</dbReference>
<dbReference type="Pfam" id="PF02467">
    <property type="entry name" value="Whib"/>
    <property type="match status" value="1"/>
</dbReference>
<evidence type="ECO:0000313" key="3">
    <source>
        <dbReference type="EMBL" id="OLZ66781.1"/>
    </source>
</evidence>
<dbReference type="EMBL" id="MQUR01000028">
    <property type="protein sequence ID" value="OLZ66781.1"/>
    <property type="molecule type" value="Genomic_DNA"/>
</dbReference>
<feature type="compositionally biased region" description="Basic and acidic residues" evidence="1">
    <location>
        <begin position="164"/>
        <end position="175"/>
    </location>
</feature>
<feature type="compositionally biased region" description="Basic and acidic residues" evidence="1">
    <location>
        <begin position="356"/>
        <end position="370"/>
    </location>
</feature>
<protein>
    <recommendedName>
        <fullName evidence="2">4Fe-4S Wbl-type domain-containing protein</fullName>
    </recommendedName>
</protein>
<feature type="domain" description="4Fe-4S Wbl-type" evidence="2">
    <location>
        <begin position="22"/>
        <end position="96"/>
    </location>
</feature>
<accession>A0ABX3G543</accession>
<gene>
    <name evidence="3" type="ORF">AVW11_14665</name>
</gene>
<sequence length="456" mass="48482">MAKTAPRTRPAATLPATTTLLPCQRRPDIFKEPLLEHPPAGVQELPFRTRRSQALTHAARELCFSCPLRAQCLRNYVVRFDPGGYAAATTEQERRWIRMWLHIGDSRGRLPAADSASGGLGEAVEAAAVLDAFSALQTHRARRSSGVGRGPVPAQRQGPAQHFTADRRQRAHTDEVSTMAAPALPGERITYSLGDPALAIQKTVLGPLARATLLMLKVAEQLAGMLALTPSAAVEPEFLAALGKTRLSLESWRTAAGDEAAYEIADSGLTGSVSIELATSDPVAAMRQDIFEPLLRRLADSLHRVESITAVLVPAAGTGNSASVPHAPKLAAVLESVRELGSHLERYQPLALRQEHGEGHAGIQRDDHPHHAATGGSGSWSVPSLRRAVETAVSSFPGHFTGRDVIGVLPPGAYQDAGKSVSNALSAMVKSGRLLRVSRGTYTAHPPTVGEAVPNS</sequence>
<feature type="region of interest" description="Disordered" evidence="1">
    <location>
        <begin position="141"/>
        <end position="175"/>
    </location>
</feature>
<proteinExistence type="predicted"/>
<evidence type="ECO:0000256" key="1">
    <source>
        <dbReference type="SAM" id="MobiDB-lite"/>
    </source>
</evidence>
<evidence type="ECO:0000313" key="4">
    <source>
        <dbReference type="Proteomes" id="UP000187151"/>
    </source>
</evidence>
<dbReference type="Proteomes" id="UP000187151">
    <property type="component" value="Unassembled WGS sequence"/>
</dbReference>
<dbReference type="RefSeq" id="WP_076044199.1">
    <property type="nucleotide sequence ID" value="NZ_JBHYUZ010000002.1"/>
</dbReference>
<feature type="region of interest" description="Disordered" evidence="1">
    <location>
        <begin position="356"/>
        <end position="382"/>
    </location>
</feature>
<organism evidence="3 4">
    <name type="scientific">Streptomyces amritsarensis</name>
    <dbReference type="NCBI Taxonomy" id="681158"/>
    <lineage>
        <taxon>Bacteria</taxon>
        <taxon>Bacillati</taxon>
        <taxon>Actinomycetota</taxon>
        <taxon>Actinomycetes</taxon>
        <taxon>Kitasatosporales</taxon>
        <taxon>Streptomycetaceae</taxon>
        <taxon>Streptomyces</taxon>
    </lineage>
</organism>
<dbReference type="InterPro" id="IPR034768">
    <property type="entry name" value="4FE4S_WBL"/>
</dbReference>
<evidence type="ECO:0000259" key="2">
    <source>
        <dbReference type="PROSITE" id="PS51674"/>
    </source>
</evidence>
<keyword evidence="4" id="KW-1185">Reference proteome</keyword>
<reference evidence="3 4" key="1">
    <citation type="submission" date="2016-01" db="EMBL/GenBank/DDBJ databases">
        <title>Streptomyces amritsarensis strain MTCC 11845 genome sequencing and assembly.</title>
        <authorList>
            <person name="Sharma D."/>
            <person name="Nair G.R."/>
            <person name="Kaur G."/>
            <person name="Manhas R.K."/>
            <person name="Mayilraj S."/>
        </authorList>
    </citation>
    <scope>NUCLEOTIDE SEQUENCE [LARGE SCALE GENOMIC DNA]</scope>
    <source>
        <strain evidence="3 4">MTCC 11845</strain>
    </source>
</reference>
<name>A0ABX3G543_9ACTN</name>